<dbReference type="InterPro" id="IPR011006">
    <property type="entry name" value="CheY-like_superfamily"/>
</dbReference>
<dbReference type="CDD" id="cd00383">
    <property type="entry name" value="trans_reg_C"/>
    <property type="match status" value="1"/>
</dbReference>
<evidence type="ECO:0000313" key="6">
    <source>
        <dbReference type="EMBL" id="GAA3545639.1"/>
    </source>
</evidence>
<comment type="caution">
    <text evidence="6">The sequence shown here is derived from an EMBL/GenBank/DDBJ whole genome shotgun (WGS) entry which is preliminary data.</text>
</comment>
<dbReference type="EMBL" id="BAABCE010000005">
    <property type="protein sequence ID" value="GAA3545639.1"/>
    <property type="molecule type" value="Genomic_DNA"/>
</dbReference>
<dbReference type="Pfam" id="PF00486">
    <property type="entry name" value="Trans_reg_C"/>
    <property type="match status" value="1"/>
</dbReference>
<evidence type="ECO:0000259" key="4">
    <source>
        <dbReference type="PROSITE" id="PS50110"/>
    </source>
</evidence>
<reference evidence="7" key="1">
    <citation type="journal article" date="2019" name="Int. J. Syst. Evol. Microbiol.">
        <title>The Global Catalogue of Microorganisms (GCM) 10K type strain sequencing project: providing services to taxonomists for standard genome sequencing and annotation.</title>
        <authorList>
            <consortium name="The Broad Institute Genomics Platform"/>
            <consortium name="The Broad Institute Genome Sequencing Center for Infectious Disease"/>
            <person name="Wu L."/>
            <person name="Ma J."/>
        </authorList>
    </citation>
    <scope>NUCLEOTIDE SEQUENCE [LARGE SCALE GENOMIC DNA]</scope>
    <source>
        <strain evidence="7">JCM 17656</strain>
    </source>
</reference>
<evidence type="ECO:0000313" key="7">
    <source>
        <dbReference type="Proteomes" id="UP001500707"/>
    </source>
</evidence>
<dbReference type="PANTHER" id="PTHR48111:SF36">
    <property type="entry name" value="TRANSCRIPTIONAL REGULATORY PROTEIN CUTR"/>
    <property type="match status" value="1"/>
</dbReference>
<protein>
    <submittedName>
        <fullName evidence="6">Response regulator transcription factor</fullName>
    </submittedName>
</protein>
<dbReference type="PANTHER" id="PTHR48111">
    <property type="entry name" value="REGULATOR OF RPOS"/>
    <property type="match status" value="1"/>
</dbReference>
<feature type="DNA-binding region" description="OmpR/PhoB-type" evidence="3">
    <location>
        <begin position="155"/>
        <end position="248"/>
    </location>
</feature>
<dbReference type="InterPro" id="IPR039420">
    <property type="entry name" value="WalR-like"/>
</dbReference>
<dbReference type="Gene3D" id="3.40.50.2300">
    <property type="match status" value="1"/>
</dbReference>
<dbReference type="Pfam" id="PF00072">
    <property type="entry name" value="Response_reg"/>
    <property type="match status" value="1"/>
</dbReference>
<organism evidence="6 7">
    <name type="scientific">Streptomyces osmaniensis</name>
    <dbReference type="NCBI Taxonomy" id="593134"/>
    <lineage>
        <taxon>Bacteria</taxon>
        <taxon>Bacillati</taxon>
        <taxon>Actinomycetota</taxon>
        <taxon>Actinomycetes</taxon>
        <taxon>Kitasatosporales</taxon>
        <taxon>Streptomycetaceae</taxon>
        <taxon>Streptomyces</taxon>
    </lineage>
</organism>
<evidence type="ECO:0000256" key="2">
    <source>
        <dbReference type="PROSITE-ProRule" id="PRU00169"/>
    </source>
</evidence>
<keyword evidence="2" id="KW-0597">Phosphoprotein</keyword>
<evidence type="ECO:0000256" key="1">
    <source>
        <dbReference type="ARBA" id="ARBA00023125"/>
    </source>
</evidence>
<dbReference type="PROSITE" id="PS51755">
    <property type="entry name" value="OMPR_PHOB"/>
    <property type="match status" value="1"/>
</dbReference>
<feature type="modified residue" description="4-aspartylphosphate" evidence="2">
    <location>
        <position position="82"/>
    </location>
</feature>
<dbReference type="InterPro" id="IPR016032">
    <property type="entry name" value="Sig_transdc_resp-reg_C-effctor"/>
</dbReference>
<dbReference type="Gene3D" id="1.10.10.10">
    <property type="entry name" value="Winged helix-like DNA-binding domain superfamily/Winged helix DNA-binding domain"/>
    <property type="match status" value="1"/>
</dbReference>
<dbReference type="SUPFAM" id="SSF52172">
    <property type="entry name" value="CheY-like"/>
    <property type="match status" value="1"/>
</dbReference>
<keyword evidence="1 3" id="KW-0238">DNA-binding</keyword>
<dbReference type="InterPro" id="IPR001789">
    <property type="entry name" value="Sig_transdc_resp-reg_receiver"/>
</dbReference>
<dbReference type="SUPFAM" id="SSF46894">
    <property type="entry name" value="C-terminal effector domain of the bipartite response regulators"/>
    <property type="match status" value="1"/>
</dbReference>
<evidence type="ECO:0000259" key="5">
    <source>
        <dbReference type="PROSITE" id="PS51755"/>
    </source>
</evidence>
<accession>A0ABP6W311</accession>
<feature type="domain" description="Response regulatory" evidence="4">
    <location>
        <begin position="33"/>
        <end position="147"/>
    </location>
</feature>
<keyword evidence="7" id="KW-1185">Reference proteome</keyword>
<name>A0ABP6W311_9ACTN</name>
<dbReference type="Gene3D" id="6.10.250.690">
    <property type="match status" value="1"/>
</dbReference>
<gene>
    <name evidence="6" type="ORF">GCM10022295_29420</name>
</gene>
<dbReference type="Proteomes" id="UP001500707">
    <property type="component" value="Unassembled WGS sequence"/>
</dbReference>
<dbReference type="InterPro" id="IPR036388">
    <property type="entry name" value="WH-like_DNA-bd_sf"/>
</dbReference>
<evidence type="ECO:0000256" key="3">
    <source>
        <dbReference type="PROSITE-ProRule" id="PRU01091"/>
    </source>
</evidence>
<dbReference type="SMART" id="SM00862">
    <property type="entry name" value="Trans_reg_C"/>
    <property type="match status" value="1"/>
</dbReference>
<sequence>MRLHPGNSRACLFDPLHALFRCYGPQGILTGMRVLIVDDHLELAETIAAGLRQEGMAIDLALDGRQALEQATVYDYHVIVLDRDLPLMHGDEVCRALIKHGCRARILMLTASSTIADRVDGLSLGADDYLTKPFAFAELVARIRALARRAHPAVPPVLTHDDLSLSPAEHTAWRGGRQLDLSPKEMAVLELLLAARGAVVSAEELLERAWDEATDPFTNTVKVTISRLRRKLGDPPVIETVPHVGYRI</sequence>
<dbReference type="SMART" id="SM00448">
    <property type="entry name" value="REC"/>
    <property type="match status" value="1"/>
</dbReference>
<proteinExistence type="predicted"/>
<dbReference type="InterPro" id="IPR001867">
    <property type="entry name" value="OmpR/PhoB-type_DNA-bd"/>
</dbReference>
<feature type="domain" description="OmpR/PhoB-type" evidence="5">
    <location>
        <begin position="155"/>
        <end position="248"/>
    </location>
</feature>
<dbReference type="PROSITE" id="PS50110">
    <property type="entry name" value="RESPONSE_REGULATORY"/>
    <property type="match status" value="1"/>
</dbReference>